<sequence>MSVKPQRPQLQAPDLSPRPAPMPTSANDPRFRAAEAFETPEALERGLKSGNVRVVNPETVPAAPRVEPVAVRSRRSPEISLSTKAPEYVVRQLRRRYAETGVTIRNQILLALRKDGLEVMEDDLHDERKRQHLR</sequence>
<dbReference type="RefSeq" id="WP_252572535.1">
    <property type="nucleotide sequence ID" value="NZ_CP025187.1"/>
</dbReference>
<keyword evidence="2" id="KW-0614">Plasmid</keyword>
<evidence type="ECO:0000256" key="1">
    <source>
        <dbReference type="SAM" id="MobiDB-lite"/>
    </source>
</evidence>
<proteinExistence type="predicted"/>
<geneLocation type="plasmid" evidence="2">
    <name>p2-AD2</name>
</geneLocation>
<reference evidence="2" key="1">
    <citation type="submission" date="2017-12" db="EMBL/GenBank/DDBJ databases">
        <authorList>
            <person name="Martens C."/>
            <person name="Dahlstrom E."/>
            <person name="Barbian K."/>
            <person name="Sykora L."/>
            <person name="Ricklefs S."/>
            <person name="Bruno D."/>
            <person name="Anzick I."/>
            <person name="Myles I."/>
            <person name="Datta S.K."/>
        </authorList>
    </citation>
    <scope>NUCLEOTIDE SEQUENCE</scope>
    <source>
        <strain evidence="2">AD2</strain>
        <plasmid evidence="2">p2-AD2</plasmid>
    </source>
</reference>
<protein>
    <submittedName>
        <fullName evidence="2">Uncharacterized protein</fullName>
    </submittedName>
</protein>
<accession>A0A4Y1MRP6</accession>
<evidence type="ECO:0000313" key="2">
    <source>
        <dbReference type="EMBL" id="AWV20184.1"/>
    </source>
</evidence>
<gene>
    <name evidence="2" type="ORF">RADP37_04913</name>
</gene>
<feature type="region of interest" description="Disordered" evidence="1">
    <location>
        <begin position="1"/>
        <end position="31"/>
    </location>
</feature>
<name>A0A4Y1MRP6_9PROT</name>
<organism evidence="2">
    <name type="scientific">Roseomonas mucosa</name>
    <dbReference type="NCBI Taxonomy" id="207340"/>
    <lineage>
        <taxon>Bacteria</taxon>
        <taxon>Pseudomonadati</taxon>
        <taxon>Pseudomonadota</taxon>
        <taxon>Alphaproteobacteria</taxon>
        <taxon>Acetobacterales</taxon>
        <taxon>Roseomonadaceae</taxon>
        <taxon>Roseomonas</taxon>
    </lineage>
</organism>
<dbReference type="AlphaFoldDB" id="A0A4Y1MRP6"/>
<dbReference type="EMBL" id="CP025187">
    <property type="protein sequence ID" value="AWV20184.1"/>
    <property type="molecule type" value="Genomic_DNA"/>
</dbReference>